<dbReference type="EMBL" id="CP127294">
    <property type="protein sequence ID" value="WIX75874.1"/>
    <property type="molecule type" value="Genomic_DNA"/>
</dbReference>
<evidence type="ECO:0000256" key="1">
    <source>
        <dbReference type="SAM" id="MobiDB-lite"/>
    </source>
</evidence>
<name>A0A9Y2IA90_9PSEU</name>
<gene>
    <name evidence="2" type="ORF">QRX50_30895</name>
</gene>
<feature type="region of interest" description="Disordered" evidence="1">
    <location>
        <begin position="246"/>
        <end position="290"/>
    </location>
</feature>
<reference evidence="2 3" key="1">
    <citation type="submission" date="2023-06" db="EMBL/GenBank/DDBJ databases">
        <authorList>
            <person name="Oyuntsetseg B."/>
            <person name="Kim S.B."/>
        </authorList>
    </citation>
    <scope>NUCLEOTIDE SEQUENCE [LARGE SCALE GENOMIC DNA]</scope>
    <source>
        <strain evidence="2 3">2-15</strain>
    </source>
</reference>
<dbReference type="RefSeq" id="WP_285966636.1">
    <property type="nucleotide sequence ID" value="NZ_CP127294.1"/>
</dbReference>
<feature type="compositionally biased region" description="Basic residues" evidence="1">
    <location>
        <begin position="257"/>
        <end position="290"/>
    </location>
</feature>
<dbReference type="Proteomes" id="UP001236014">
    <property type="component" value="Chromosome"/>
</dbReference>
<proteinExistence type="predicted"/>
<evidence type="ECO:0000313" key="2">
    <source>
        <dbReference type="EMBL" id="WIX75874.1"/>
    </source>
</evidence>
<feature type="compositionally biased region" description="Low complexity" evidence="1">
    <location>
        <begin position="246"/>
        <end position="256"/>
    </location>
</feature>
<dbReference type="AlphaFoldDB" id="A0A9Y2IA90"/>
<organism evidence="2 3">
    <name type="scientific">Amycolatopsis carbonis</name>
    <dbReference type="NCBI Taxonomy" id="715471"/>
    <lineage>
        <taxon>Bacteria</taxon>
        <taxon>Bacillati</taxon>
        <taxon>Actinomycetota</taxon>
        <taxon>Actinomycetes</taxon>
        <taxon>Pseudonocardiales</taxon>
        <taxon>Pseudonocardiaceae</taxon>
        <taxon>Amycolatopsis</taxon>
    </lineage>
</organism>
<dbReference type="KEGG" id="acab:QRX50_30895"/>
<protein>
    <submittedName>
        <fullName evidence="2">XRE family transcriptional regulator</fullName>
    </submittedName>
</protein>
<accession>A0A9Y2IA90</accession>
<sequence length="300" mass="33233">MSAQHPGSFAVTLDAAIEDSGLSLDRVRHHLATRGVTLSRSALSYWRRGRSQPERETSLNAVTQLEAVLELSPGSLTSLLGPRAPRGRWLGHPPDRVERRRLWPDLRPLTVELKPPPDEQLAFWSVHDRVAVDDDGCERALHVRVVAEATMDGVDRMMTYHQADGPLPAEPRYQGVRFARVGRVRVDRRTGMTAGELLLDRVLAAGEVTAVEYEILLPPGTPTQGVRPALHAAGARARVPGAVRPAAAAAGPLVRTPRPRRAPPHRRSAARRHDPRRHLRHPRRAARHSRRVLDVVTPIL</sequence>
<evidence type="ECO:0000313" key="3">
    <source>
        <dbReference type="Proteomes" id="UP001236014"/>
    </source>
</evidence>
<keyword evidence="3" id="KW-1185">Reference proteome</keyword>